<evidence type="ECO:0000313" key="1">
    <source>
        <dbReference type="EnsemblMetazoa" id="tetur13g01830.1"/>
    </source>
</evidence>
<dbReference type="Proteomes" id="UP000015104">
    <property type="component" value="Unassembled WGS sequence"/>
</dbReference>
<sequence length="143" mass="16885">MVLLRFKKAYSRDEKLGKTGLNPMIKQKYCNLENYLLDEQNHQIFECIFKPTHVKPNEIRDCVEKSFPSDDFETSYHKMRKAVCTKDITLKEFVMCIREGKGLNHGHIVDKCLLIKSSKKRENCYDKMQRDTMKCFVNILGIK</sequence>
<name>T1KJZ6_TETUR</name>
<dbReference type="AlphaFoldDB" id="T1KJZ6"/>
<organism evidence="1 2">
    <name type="scientific">Tetranychus urticae</name>
    <name type="common">Two-spotted spider mite</name>
    <dbReference type="NCBI Taxonomy" id="32264"/>
    <lineage>
        <taxon>Eukaryota</taxon>
        <taxon>Metazoa</taxon>
        <taxon>Ecdysozoa</taxon>
        <taxon>Arthropoda</taxon>
        <taxon>Chelicerata</taxon>
        <taxon>Arachnida</taxon>
        <taxon>Acari</taxon>
        <taxon>Acariformes</taxon>
        <taxon>Trombidiformes</taxon>
        <taxon>Prostigmata</taxon>
        <taxon>Eleutherengona</taxon>
        <taxon>Raphignathae</taxon>
        <taxon>Tetranychoidea</taxon>
        <taxon>Tetranychidae</taxon>
        <taxon>Tetranychus</taxon>
    </lineage>
</organism>
<protein>
    <submittedName>
        <fullName evidence="1">Uncharacterized protein</fullName>
    </submittedName>
</protein>
<reference evidence="1" key="2">
    <citation type="submission" date="2015-06" db="UniProtKB">
        <authorList>
            <consortium name="EnsemblMetazoa"/>
        </authorList>
    </citation>
    <scope>IDENTIFICATION</scope>
</reference>
<dbReference type="EnsemblMetazoa" id="tetur13g01830.1">
    <property type="protein sequence ID" value="tetur13g01830.1"/>
    <property type="gene ID" value="tetur13g01830"/>
</dbReference>
<dbReference type="HOGENOM" id="CLU_1808685_0_0_1"/>
<reference evidence="2" key="1">
    <citation type="submission" date="2011-08" db="EMBL/GenBank/DDBJ databases">
        <authorList>
            <person name="Rombauts S."/>
        </authorList>
    </citation>
    <scope>NUCLEOTIDE SEQUENCE</scope>
    <source>
        <strain evidence="2">London</strain>
    </source>
</reference>
<accession>T1KJZ6</accession>
<proteinExistence type="predicted"/>
<keyword evidence="2" id="KW-1185">Reference proteome</keyword>
<evidence type="ECO:0000313" key="2">
    <source>
        <dbReference type="Proteomes" id="UP000015104"/>
    </source>
</evidence>
<dbReference type="EMBL" id="CAEY01000170">
    <property type="status" value="NOT_ANNOTATED_CDS"/>
    <property type="molecule type" value="Genomic_DNA"/>
</dbReference>